<feature type="compositionally biased region" description="Basic residues" evidence="1">
    <location>
        <begin position="142"/>
        <end position="155"/>
    </location>
</feature>
<dbReference type="InParanoid" id="D8UE91"/>
<protein>
    <submittedName>
        <fullName evidence="2">Uncharacterized protein</fullName>
    </submittedName>
</protein>
<dbReference type="GeneID" id="9622735"/>
<dbReference type="AlphaFoldDB" id="D8UE91"/>
<keyword evidence="3" id="KW-1185">Reference proteome</keyword>
<evidence type="ECO:0000313" key="3">
    <source>
        <dbReference type="Proteomes" id="UP000001058"/>
    </source>
</evidence>
<feature type="region of interest" description="Disordered" evidence="1">
    <location>
        <begin position="485"/>
        <end position="517"/>
    </location>
</feature>
<feature type="region of interest" description="Disordered" evidence="1">
    <location>
        <begin position="209"/>
        <end position="251"/>
    </location>
</feature>
<dbReference type="RefSeq" id="XP_002957001.1">
    <property type="nucleotide sequence ID" value="XM_002956955.1"/>
</dbReference>
<proteinExistence type="predicted"/>
<organism evidence="3">
    <name type="scientific">Volvox carteri f. nagariensis</name>
    <dbReference type="NCBI Taxonomy" id="3068"/>
    <lineage>
        <taxon>Eukaryota</taxon>
        <taxon>Viridiplantae</taxon>
        <taxon>Chlorophyta</taxon>
        <taxon>core chlorophytes</taxon>
        <taxon>Chlorophyceae</taxon>
        <taxon>CS clade</taxon>
        <taxon>Chlamydomonadales</taxon>
        <taxon>Volvocaceae</taxon>
        <taxon>Volvox</taxon>
    </lineage>
</organism>
<dbReference type="OrthoDB" id="548666at2759"/>
<feature type="region of interest" description="Disordered" evidence="1">
    <location>
        <begin position="401"/>
        <end position="420"/>
    </location>
</feature>
<feature type="compositionally biased region" description="Low complexity" evidence="1">
    <location>
        <begin position="668"/>
        <end position="678"/>
    </location>
</feature>
<accession>D8UE91</accession>
<evidence type="ECO:0000256" key="1">
    <source>
        <dbReference type="SAM" id="MobiDB-lite"/>
    </source>
</evidence>
<reference evidence="2 3" key="1">
    <citation type="journal article" date="2010" name="Science">
        <title>Genomic analysis of organismal complexity in the multicellular green alga Volvox carteri.</title>
        <authorList>
            <person name="Prochnik S.E."/>
            <person name="Umen J."/>
            <person name="Nedelcu A.M."/>
            <person name="Hallmann A."/>
            <person name="Miller S.M."/>
            <person name="Nishii I."/>
            <person name="Ferris P."/>
            <person name="Kuo A."/>
            <person name="Mitros T."/>
            <person name="Fritz-Laylin L.K."/>
            <person name="Hellsten U."/>
            <person name="Chapman J."/>
            <person name="Simakov O."/>
            <person name="Rensing S.A."/>
            <person name="Terry A."/>
            <person name="Pangilinan J."/>
            <person name="Kapitonov V."/>
            <person name="Jurka J."/>
            <person name="Salamov A."/>
            <person name="Shapiro H."/>
            <person name="Schmutz J."/>
            <person name="Grimwood J."/>
            <person name="Lindquist E."/>
            <person name="Lucas S."/>
            <person name="Grigoriev I.V."/>
            <person name="Schmitt R."/>
            <person name="Kirk D."/>
            <person name="Rokhsar D.S."/>
        </authorList>
    </citation>
    <scope>NUCLEOTIDE SEQUENCE [LARGE SCALE GENOMIC DNA]</scope>
    <source>
        <strain evidence="3">f. Nagariensis / Eve</strain>
    </source>
</reference>
<dbReference type="KEGG" id="vcn:VOLCADRAFT_98025"/>
<feature type="region of interest" description="Disordered" evidence="1">
    <location>
        <begin position="657"/>
        <end position="709"/>
    </location>
</feature>
<feature type="compositionally biased region" description="Pro residues" evidence="1">
    <location>
        <begin position="281"/>
        <end position="291"/>
    </location>
</feature>
<feature type="compositionally biased region" description="Low complexity" evidence="1">
    <location>
        <begin position="350"/>
        <end position="365"/>
    </location>
</feature>
<gene>
    <name evidence="2" type="ORF">VOLCADRAFT_98025</name>
</gene>
<feature type="region of interest" description="Disordered" evidence="1">
    <location>
        <begin position="336"/>
        <end position="368"/>
    </location>
</feature>
<name>D8UE91_VOLCA</name>
<feature type="region of interest" description="Disordered" evidence="1">
    <location>
        <begin position="578"/>
        <end position="606"/>
    </location>
</feature>
<evidence type="ECO:0000313" key="2">
    <source>
        <dbReference type="EMBL" id="EFJ41964.1"/>
    </source>
</evidence>
<dbReference type="Proteomes" id="UP000001058">
    <property type="component" value="Unassembled WGS sequence"/>
</dbReference>
<feature type="compositionally biased region" description="Low complexity" evidence="1">
    <location>
        <begin position="214"/>
        <end position="223"/>
    </location>
</feature>
<feature type="compositionally biased region" description="Low complexity" evidence="1">
    <location>
        <begin position="597"/>
        <end position="606"/>
    </location>
</feature>
<feature type="region of interest" description="Disordered" evidence="1">
    <location>
        <begin position="272"/>
        <end position="294"/>
    </location>
</feature>
<feature type="compositionally biased region" description="Polar residues" evidence="1">
    <location>
        <begin position="500"/>
        <end position="513"/>
    </location>
</feature>
<sequence length="857" mass="84150">MVAKSEASMPMSRALAKLAVATDVGTAARPCTAAPAMALSSGPPGFGVGVKVKVGMGPPPPESPSRPLVMKPSAARNVLASLPLPLASTEHQHQGSKVNGAVGPPPPPPPAAAAASRTAAAAATDPQFPPATPAGAHQSSSTHHHHNHHNHHNHQHVGLLSSSSSSPLPPCSAVHGGGPSASADFSREIREAARNHPGLPASLLAQLHRPRRPGAPSSAPFAGTSCTTTAMGPPSAGSASAAAGGSAAGVWPMSPRSRARLTASLVNGTAASGAPATLASPPRPPPPPPPAAAAALSPEALAVLLGSPSQPPPSTPAGLLVMRRAGPAAVGAGAALRPTTSHQGGGGGSTTAAAAPAGLSSPSRPQVMPHITVPYKPGSIRLPMGGVPGLTAAVALGGSPSNGASGAASAAGSGTGSPVVPSTAAAAAAAALGPAASEALRPWTAAANGAGALRPTTANPLTHSMPLDTTNTLVVRMPRTATVAPHAASAAAAPPPQSRCGISSSTAGRTATAESRPFARLSAAPGLTSGGGEQDVRQLTAQELRSVVAALAASRPEVAAVLMSRMATPAAAAPVAGGAAADAQNRPVTGLSRRPTAGPVGDDAATADVAVQGPAWDVEYMYGRAVGNVPPANSRTSSRASTRGSLLSGSAISVGIRDPSVYDDKWPRPSTSSGSRPGSRGGAPTGASGPPPGTADGGGGAAAAARVGNSSDIRRPAISAWGSERRTTLRAIPEEAELDGGGEEGAGDGVAAAAVDVDVAAPLRPLQALDPDPELDSAWASIVAANQRPDTGVMRSPSRGIDVFSRPATGAIRITRQAAPMVLVLEDIAASTPEVLERELENLSLEELQALRAKLCT</sequence>
<dbReference type="EMBL" id="GL378388">
    <property type="protein sequence ID" value="EFJ41964.1"/>
    <property type="molecule type" value="Genomic_DNA"/>
</dbReference>
<feature type="compositionally biased region" description="Low complexity" evidence="1">
    <location>
        <begin position="235"/>
        <end position="249"/>
    </location>
</feature>
<feature type="region of interest" description="Disordered" evidence="1">
    <location>
        <begin position="89"/>
        <end position="183"/>
    </location>
</feature>
<feature type="compositionally biased region" description="Low complexity" evidence="1">
    <location>
        <begin position="112"/>
        <end position="126"/>
    </location>
</feature>
<feature type="compositionally biased region" description="Low complexity" evidence="1">
    <location>
        <begin position="401"/>
        <end position="412"/>
    </location>
</feature>